<dbReference type="SUPFAM" id="SSF51445">
    <property type="entry name" value="(Trans)glycosidases"/>
    <property type="match status" value="1"/>
</dbReference>
<keyword evidence="4" id="KW-0812">Transmembrane</keyword>
<gene>
    <name evidence="5" type="ORF">METZ01_LOCUS455339</name>
</gene>
<evidence type="ECO:0000256" key="2">
    <source>
        <dbReference type="ARBA" id="ARBA00022801"/>
    </source>
</evidence>
<evidence type="ECO:0000256" key="4">
    <source>
        <dbReference type="SAM" id="Phobius"/>
    </source>
</evidence>
<dbReference type="InterPro" id="IPR001360">
    <property type="entry name" value="Glyco_hydro_1"/>
</dbReference>
<dbReference type="AlphaFoldDB" id="A0A383A5I0"/>
<keyword evidence="3" id="KW-0326">Glycosidase</keyword>
<sequence length="206" mass="24191">MIFGIFYATIGLYIIAIAYFHLKYLEMRWNWDDISTDNISFPPSFIWGTATAAHQVEGNCTNNWSEFEKGTKDDGQPNIKDNQQSGIACDHWNRYPEDIKLIKELGVSHYRFSVEWSKIQPTQDTFDKDALNHYSKMIDTLLENDIMPVLTLHHFTHPIWFDRLGAFEKEENINIFVSFCERVFKEYSNKVDYWCTINEPAVVVTQ</sequence>
<dbReference type="Gene3D" id="3.20.20.80">
    <property type="entry name" value="Glycosidases"/>
    <property type="match status" value="1"/>
</dbReference>
<organism evidence="5">
    <name type="scientific">marine metagenome</name>
    <dbReference type="NCBI Taxonomy" id="408172"/>
    <lineage>
        <taxon>unclassified sequences</taxon>
        <taxon>metagenomes</taxon>
        <taxon>ecological metagenomes</taxon>
    </lineage>
</organism>
<keyword evidence="2" id="KW-0378">Hydrolase</keyword>
<comment type="similarity">
    <text evidence="1">Belongs to the glycosyl hydrolase 1 family.</text>
</comment>
<evidence type="ECO:0000313" key="5">
    <source>
        <dbReference type="EMBL" id="SVE02485.1"/>
    </source>
</evidence>
<proteinExistence type="inferred from homology"/>
<protein>
    <recommendedName>
        <fullName evidence="6">Glycoside hydrolase family 1 protein</fullName>
    </recommendedName>
</protein>
<keyword evidence="4" id="KW-0472">Membrane</keyword>
<feature type="transmembrane region" description="Helical" evidence="4">
    <location>
        <begin position="6"/>
        <end position="22"/>
    </location>
</feature>
<evidence type="ECO:0000256" key="3">
    <source>
        <dbReference type="ARBA" id="ARBA00023295"/>
    </source>
</evidence>
<dbReference type="GO" id="GO:0008422">
    <property type="term" value="F:beta-glucosidase activity"/>
    <property type="evidence" value="ECO:0007669"/>
    <property type="project" value="TreeGrafter"/>
</dbReference>
<dbReference type="EMBL" id="UINC01188998">
    <property type="protein sequence ID" value="SVE02485.1"/>
    <property type="molecule type" value="Genomic_DNA"/>
</dbReference>
<reference evidence="5" key="1">
    <citation type="submission" date="2018-05" db="EMBL/GenBank/DDBJ databases">
        <authorList>
            <person name="Lanie J.A."/>
            <person name="Ng W.-L."/>
            <person name="Kazmierczak K.M."/>
            <person name="Andrzejewski T.M."/>
            <person name="Davidsen T.M."/>
            <person name="Wayne K.J."/>
            <person name="Tettelin H."/>
            <person name="Glass J.I."/>
            <person name="Rusch D."/>
            <person name="Podicherti R."/>
            <person name="Tsui H.-C.T."/>
            <person name="Winkler M.E."/>
        </authorList>
    </citation>
    <scope>NUCLEOTIDE SEQUENCE</scope>
</reference>
<name>A0A383A5I0_9ZZZZ</name>
<dbReference type="PANTHER" id="PTHR10353">
    <property type="entry name" value="GLYCOSYL HYDROLASE"/>
    <property type="match status" value="1"/>
</dbReference>
<dbReference type="InterPro" id="IPR017853">
    <property type="entry name" value="GH"/>
</dbReference>
<dbReference type="GO" id="GO:0005975">
    <property type="term" value="P:carbohydrate metabolic process"/>
    <property type="evidence" value="ECO:0007669"/>
    <property type="project" value="InterPro"/>
</dbReference>
<feature type="non-terminal residue" evidence="5">
    <location>
        <position position="206"/>
    </location>
</feature>
<accession>A0A383A5I0</accession>
<keyword evidence="4" id="KW-1133">Transmembrane helix</keyword>
<dbReference type="PANTHER" id="PTHR10353:SF209">
    <property type="entry name" value="GALACTOLIPID GALACTOSYLTRANSFERASE SFR2, CHLOROPLASTIC"/>
    <property type="match status" value="1"/>
</dbReference>
<evidence type="ECO:0000256" key="1">
    <source>
        <dbReference type="ARBA" id="ARBA00010838"/>
    </source>
</evidence>
<evidence type="ECO:0008006" key="6">
    <source>
        <dbReference type="Google" id="ProtNLM"/>
    </source>
</evidence>
<dbReference type="Pfam" id="PF00232">
    <property type="entry name" value="Glyco_hydro_1"/>
    <property type="match status" value="1"/>
</dbReference>